<keyword evidence="1" id="KW-0489">Methyltransferase</keyword>
<dbReference type="SUPFAM" id="SSF53335">
    <property type="entry name" value="S-adenosyl-L-methionine-dependent methyltransferases"/>
    <property type="match status" value="1"/>
</dbReference>
<reference evidence="3" key="1">
    <citation type="journal article" date="2014" name="Int. J. Syst. Evol. Microbiol.">
        <title>Complete genome sequence of Corynebacterium casei LMG S-19264T (=DSM 44701T), isolated from a smear-ripened cheese.</title>
        <authorList>
            <consortium name="US DOE Joint Genome Institute (JGI-PGF)"/>
            <person name="Walter F."/>
            <person name="Albersmeier A."/>
            <person name="Kalinowski J."/>
            <person name="Ruckert C."/>
        </authorList>
    </citation>
    <scope>NUCLEOTIDE SEQUENCE</scope>
    <source>
        <strain evidence="3">KCTC 42097</strain>
    </source>
</reference>
<dbReference type="GO" id="GO:0032259">
    <property type="term" value="P:methylation"/>
    <property type="evidence" value="ECO:0007669"/>
    <property type="project" value="UniProtKB-KW"/>
</dbReference>
<protein>
    <submittedName>
        <fullName evidence="3">ATP synthase subunit beta</fullName>
    </submittedName>
</protein>
<dbReference type="GO" id="GO:0035243">
    <property type="term" value="F:protein-arginine omega-N symmetric methyltransferase activity"/>
    <property type="evidence" value="ECO:0007669"/>
    <property type="project" value="TreeGrafter"/>
</dbReference>
<dbReference type="EMBL" id="BMZO01000002">
    <property type="protein sequence ID" value="GHC65689.1"/>
    <property type="molecule type" value="Genomic_DNA"/>
</dbReference>
<name>A0A8J3GGI8_9HYPH</name>
<keyword evidence="4" id="KW-1185">Reference proteome</keyword>
<gene>
    <name evidence="3" type="ORF">GCM10010136_08570</name>
</gene>
<dbReference type="RefSeq" id="WP_189488208.1">
    <property type="nucleotide sequence ID" value="NZ_BMZO01000002.1"/>
</dbReference>
<evidence type="ECO:0000256" key="1">
    <source>
        <dbReference type="ARBA" id="ARBA00022603"/>
    </source>
</evidence>
<sequence>MNALERRIREMIVETGPMSVATYMSLCLFDPRDGYYTTRQPFGTNGDFTTAPEVSQMFGELAGVWLASAWSAPATFAEIGPGRGTLMKDMLRTLARLRSPLLDRDIAMIETSPRLREVQRRTLGTAAEAIRWIEDVTKLPAQPLVIIGNELFDAVPIRQYVLHQSRWHERLVTITDETLAFAIGPNTLDNISKAGANEGDILEVAPARTALMAKIAIHLKTHGGVALFFDYGHRTSGIGDTLQAVHRHQFFPVLERPGEADLTSHVDFEALETVCRQAGLRAKTITQADFLLGMGLLERAGQLGANASEERREALRSEVERLAGPDQMGTLFKVMAVSAPGRNLPVFDAG</sequence>
<dbReference type="InterPro" id="IPR038375">
    <property type="entry name" value="NDUFAF7_sf"/>
</dbReference>
<dbReference type="Proteomes" id="UP000641137">
    <property type="component" value="Unassembled WGS sequence"/>
</dbReference>
<dbReference type="PANTHER" id="PTHR12049:SF7">
    <property type="entry name" value="PROTEIN ARGININE METHYLTRANSFERASE NDUFAF7, MITOCHONDRIAL"/>
    <property type="match status" value="1"/>
</dbReference>
<organism evidence="3 4">
    <name type="scientific">Limoniibacter endophyticus</name>
    <dbReference type="NCBI Taxonomy" id="1565040"/>
    <lineage>
        <taxon>Bacteria</taxon>
        <taxon>Pseudomonadati</taxon>
        <taxon>Pseudomonadota</taxon>
        <taxon>Alphaproteobacteria</taxon>
        <taxon>Hyphomicrobiales</taxon>
        <taxon>Bartonellaceae</taxon>
        <taxon>Limoniibacter</taxon>
    </lineage>
</organism>
<proteinExistence type="predicted"/>
<accession>A0A8J3GGI8</accession>
<dbReference type="Gene3D" id="3.40.50.12710">
    <property type="match status" value="1"/>
</dbReference>
<evidence type="ECO:0000256" key="2">
    <source>
        <dbReference type="ARBA" id="ARBA00022679"/>
    </source>
</evidence>
<dbReference type="InterPro" id="IPR029063">
    <property type="entry name" value="SAM-dependent_MTases_sf"/>
</dbReference>
<reference evidence="3" key="2">
    <citation type="submission" date="2020-09" db="EMBL/GenBank/DDBJ databases">
        <authorList>
            <person name="Sun Q."/>
            <person name="Kim S."/>
        </authorList>
    </citation>
    <scope>NUCLEOTIDE SEQUENCE</scope>
    <source>
        <strain evidence="3">KCTC 42097</strain>
    </source>
</reference>
<evidence type="ECO:0000313" key="3">
    <source>
        <dbReference type="EMBL" id="GHC65689.1"/>
    </source>
</evidence>
<dbReference type="AlphaFoldDB" id="A0A8J3GGI8"/>
<dbReference type="InterPro" id="IPR003788">
    <property type="entry name" value="NDUFAF7"/>
</dbReference>
<dbReference type="Pfam" id="PF02636">
    <property type="entry name" value="Methyltransf_28"/>
    <property type="match status" value="1"/>
</dbReference>
<comment type="caution">
    <text evidence="3">The sequence shown here is derived from an EMBL/GenBank/DDBJ whole genome shotgun (WGS) entry which is preliminary data.</text>
</comment>
<keyword evidence="2" id="KW-0808">Transferase</keyword>
<dbReference type="PANTHER" id="PTHR12049">
    <property type="entry name" value="PROTEIN ARGININE METHYLTRANSFERASE NDUFAF7, MITOCHONDRIAL"/>
    <property type="match status" value="1"/>
</dbReference>
<evidence type="ECO:0000313" key="4">
    <source>
        <dbReference type="Proteomes" id="UP000641137"/>
    </source>
</evidence>